<evidence type="ECO:0000313" key="1">
    <source>
        <dbReference type="EMBL" id="KAJ2965250.1"/>
    </source>
</evidence>
<proteinExistence type="predicted"/>
<sequence>MRFGTVGADGVDLLMKTLLLDPKKRVTARDMLRHPWWHSEPKPTRKQDLPRKGNEGKAAADLKRRPGVVDDDRGSKVARKLDFGPKN</sequence>
<protein>
    <submittedName>
        <fullName evidence="1">Uncharacterized protein</fullName>
    </submittedName>
</protein>
<dbReference type="Proteomes" id="UP001143910">
    <property type="component" value="Unassembled WGS sequence"/>
</dbReference>
<name>A0ACC1MEA9_9HYPO</name>
<reference evidence="1" key="1">
    <citation type="submission" date="2022-08" db="EMBL/GenBank/DDBJ databases">
        <title>Genome Sequence of Lecanicillium fungicola.</title>
        <authorList>
            <person name="Buettner E."/>
        </authorList>
    </citation>
    <scope>NUCLEOTIDE SEQUENCE</scope>
    <source>
        <strain evidence="1">Babe33</strain>
    </source>
</reference>
<keyword evidence="2" id="KW-1185">Reference proteome</keyword>
<accession>A0ACC1MEA9</accession>
<dbReference type="EMBL" id="JANJQO010003068">
    <property type="protein sequence ID" value="KAJ2965250.1"/>
    <property type="molecule type" value="Genomic_DNA"/>
</dbReference>
<evidence type="ECO:0000313" key="2">
    <source>
        <dbReference type="Proteomes" id="UP001143910"/>
    </source>
</evidence>
<gene>
    <name evidence="1" type="ORF">NQ176_g10704</name>
</gene>
<comment type="caution">
    <text evidence="1">The sequence shown here is derived from an EMBL/GenBank/DDBJ whole genome shotgun (WGS) entry which is preliminary data.</text>
</comment>
<organism evidence="1 2">
    <name type="scientific">Zarea fungicola</name>
    <dbReference type="NCBI Taxonomy" id="93591"/>
    <lineage>
        <taxon>Eukaryota</taxon>
        <taxon>Fungi</taxon>
        <taxon>Dikarya</taxon>
        <taxon>Ascomycota</taxon>
        <taxon>Pezizomycotina</taxon>
        <taxon>Sordariomycetes</taxon>
        <taxon>Hypocreomycetidae</taxon>
        <taxon>Hypocreales</taxon>
        <taxon>Cordycipitaceae</taxon>
        <taxon>Zarea</taxon>
    </lineage>
</organism>